<sequence>MVSKSLVTKAASAAAVMSVIAVPSAVMAAPAVVLHPIQDMTIAQGTETTIYLNDYLSNLSSYKVTSQSVSGVVYATYSYSGQNPLSLRGDQVGSSMVTISDDSGKLEEFKVHVLDAGADKRIDIGDVTKYIAAHASEVTQAADVRTLLNGIEPLYKTGSTVKPTPGVNGKPNAVVLIAGQVQSQMLPVASYFTKTAEESLSFAVKSSYSYIEAAIDPAGVLTLTGTSALGQYAGTTAEIQVTATNQYGNSATLNVPVMIQSVETTYTIEVPDNITMPFTVQLSPMFADIAANHFEIMQAPGNGLIATIADNESTNASIVFSGKAADTVLKLKGTNMATGVSKDVTVQVQVQVNHNPVPVIIGLPDPIQWKIGWSEPQSVSMAAYFATEPGSPLKFTLKKPDYMDAAIDENDGTLMIYNVNPASFLPNPPILQITATNTYKNSATINLPVVIEYPAPKVMGSPDPIQWFMGVTEFKTVNVSEYFWDTTGEVPSLTYSIESMSPSITASINKGSGKLVIQGMQAVTDGSEMIQVKATNKFGKSALLNIKVDVLSSYTLHWKKDDPQNYPNPYAVQLSSIFDGTGATDFELTSLPEGSHMTVGIEGNQTDQAQLVFGETIGDAQFTVIGRNPANGTSKEINIRFVTDYAAPTVKSYDGDKISVTNGMMEGEGQRVYLNKYFSDDSGLLSYTVEEDASTAGEVYTWIYGGEGPSIEFYGANYPENVDTSAVVKVKGTNRYGKSAVLEVPVMIKAAPAPTVIGVPGPNSYTDGLLSKRFEFLHLGSYFSGSRLQIQLENKDELHTNYHASASMDGQDLFVDIQAPLGNTETVTFYVKVRATDSFNRSALMEIPITVKPNAAPIVDPNGIDTIYLDDQGGQTNLIDLDLLSLFYDADVKTDSTQGDSDKLSYTSAEATGSLSGSITSDHYLALSGSSIDTGANVKVTAQDKAGHVISKTLSVKPSPLGDYNVHHVNYNQVMTVLYPDSILPPVTDDKAKAIYLVDLNNPNPNLTYDAFYNPNNNYVIMNGSSLTYPAIINLHYVNKVDHTLTLDVFPVILSV</sequence>
<evidence type="ECO:0000313" key="2">
    <source>
        <dbReference type="EMBL" id="MFD1224026.1"/>
    </source>
</evidence>
<evidence type="ECO:0000313" key="3">
    <source>
        <dbReference type="Proteomes" id="UP001597180"/>
    </source>
</evidence>
<evidence type="ECO:0000256" key="1">
    <source>
        <dbReference type="SAM" id="SignalP"/>
    </source>
</evidence>
<dbReference type="RefSeq" id="WP_345589357.1">
    <property type="nucleotide sequence ID" value="NZ_BAABJG010000017.1"/>
</dbReference>
<proteinExistence type="predicted"/>
<accession>A0ABW3UW69</accession>
<dbReference type="Proteomes" id="UP001597180">
    <property type="component" value="Unassembled WGS sequence"/>
</dbReference>
<keyword evidence="3" id="KW-1185">Reference proteome</keyword>
<comment type="caution">
    <text evidence="2">The sequence shown here is derived from an EMBL/GenBank/DDBJ whole genome shotgun (WGS) entry which is preliminary data.</text>
</comment>
<feature type="chain" id="PRO_5045339680" evidence="1">
    <location>
        <begin position="29"/>
        <end position="1056"/>
    </location>
</feature>
<reference evidence="3" key="1">
    <citation type="journal article" date="2019" name="Int. J. Syst. Evol. Microbiol.">
        <title>The Global Catalogue of Microorganisms (GCM) 10K type strain sequencing project: providing services to taxonomists for standard genome sequencing and annotation.</title>
        <authorList>
            <consortium name="The Broad Institute Genomics Platform"/>
            <consortium name="The Broad Institute Genome Sequencing Center for Infectious Disease"/>
            <person name="Wu L."/>
            <person name="Ma J."/>
        </authorList>
    </citation>
    <scope>NUCLEOTIDE SEQUENCE [LARGE SCALE GENOMIC DNA]</scope>
    <source>
        <strain evidence="3">CCUG 53270</strain>
    </source>
</reference>
<name>A0ABW3UW69_9BACL</name>
<gene>
    <name evidence="2" type="ORF">ACFQ4B_28285</name>
</gene>
<keyword evidence="1" id="KW-0732">Signal</keyword>
<feature type="signal peptide" evidence="1">
    <location>
        <begin position="1"/>
        <end position="28"/>
    </location>
</feature>
<organism evidence="2 3">
    <name type="scientific">Paenibacillus vulneris</name>
    <dbReference type="NCBI Taxonomy" id="1133364"/>
    <lineage>
        <taxon>Bacteria</taxon>
        <taxon>Bacillati</taxon>
        <taxon>Bacillota</taxon>
        <taxon>Bacilli</taxon>
        <taxon>Bacillales</taxon>
        <taxon>Paenibacillaceae</taxon>
        <taxon>Paenibacillus</taxon>
    </lineage>
</organism>
<dbReference type="EMBL" id="JBHTLU010000041">
    <property type="protein sequence ID" value="MFD1224026.1"/>
    <property type="molecule type" value="Genomic_DNA"/>
</dbReference>
<protein>
    <submittedName>
        <fullName evidence="2">Uncharacterized protein</fullName>
    </submittedName>
</protein>